<dbReference type="EMBL" id="RDQH01000336">
    <property type="protein sequence ID" value="RXH85627.1"/>
    <property type="molecule type" value="Genomic_DNA"/>
</dbReference>
<accession>A0A498IU22</accession>
<evidence type="ECO:0000313" key="1">
    <source>
        <dbReference type="EMBL" id="RXH85627.1"/>
    </source>
</evidence>
<keyword evidence="2" id="KW-1185">Reference proteome</keyword>
<dbReference type="AlphaFoldDB" id="A0A498IU22"/>
<gene>
    <name evidence="1" type="ORF">DVH24_009448</name>
</gene>
<evidence type="ECO:0000313" key="2">
    <source>
        <dbReference type="Proteomes" id="UP000290289"/>
    </source>
</evidence>
<proteinExistence type="predicted"/>
<organism evidence="1 2">
    <name type="scientific">Malus domestica</name>
    <name type="common">Apple</name>
    <name type="synonym">Pyrus malus</name>
    <dbReference type="NCBI Taxonomy" id="3750"/>
    <lineage>
        <taxon>Eukaryota</taxon>
        <taxon>Viridiplantae</taxon>
        <taxon>Streptophyta</taxon>
        <taxon>Embryophyta</taxon>
        <taxon>Tracheophyta</taxon>
        <taxon>Spermatophyta</taxon>
        <taxon>Magnoliopsida</taxon>
        <taxon>eudicotyledons</taxon>
        <taxon>Gunneridae</taxon>
        <taxon>Pentapetalae</taxon>
        <taxon>rosids</taxon>
        <taxon>fabids</taxon>
        <taxon>Rosales</taxon>
        <taxon>Rosaceae</taxon>
        <taxon>Amygdaloideae</taxon>
        <taxon>Maleae</taxon>
        <taxon>Malus</taxon>
    </lineage>
</organism>
<dbReference type="Proteomes" id="UP000290289">
    <property type="component" value="Chromosome 10"/>
</dbReference>
<sequence>MEIGIARLQTTHALETGLAILQFLGSVRVRLSVIKLNPGADQTSPVTTRPGVYHIPGSFHHCSTILSILGPNYALTVLFLGTHTRTSQWVTHHGIALARYSLNIGVLMEPEASELLEGLMLGRDENIHLKITPLDDVRSYKFSPS</sequence>
<name>A0A498IU22_MALDO</name>
<reference evidence="1 2" key="1">
    <citation type="submission" date="2018-10" db="EMBL/GenBank/DDBJ databases">
        <title>A high-quality apple genome assembly.</title>
        <authorList>
            <person name="Hu J."/>
        </authorList>
    </citation>
    <scope>NUCLEOTIDE SEQUENCE [LARGE SCALE GENOMIC DNA]</scope>
    <source>
        <strain evidence="2">cv. HFTH1</strain>
        <tissue evidence="1">Young leaf</tissue>
    </source>
</reference>
<comment type="caution">
    <text evidence="1">The sequence shown here is derived from an EMBL/GenBank/DDBJ whole genome shotgun (WGS) entry which is preliminary data.</text>
</comment>
<protein>
    <submittedName>
        <fullName evidence="1">Uncharacterized protein</fullName>
    </submittedName>
</protein>